<evidence type="ECO:0000256" key="3">
    <source>
        <dbReference type="ARBA" id="ARBA00023004"/>
    </source>
</evidence>
<dbReference type="AlphaFoldDB" id="A0A8B6X8S0"/>
<dbReference type="RefSeq" id="WP_051377922.1">
    <property type="nucleotide sequence ID" value="NZ_AXWS01000007.1"/>
</dbReference>
<keyword evidence="7" id="KW-1185">Reference proteome</keyword>
<reference evidence="8" key="1">
    <citation type="journal article" date="1999" name="Curr. Biol.">
        <title>Cytochrome c.</title>
        <authorList>
            <person name="Kroemer G."/>
        </authorList>
    </citation>
    <scope>NUCLEOTIDE SEQUENCE</scope>
</reference>
<reference evidence="8" key="2">
    <citation type="journal article" date="1999" name="Structure">
        <title>Still a puzzle: why is haem covalently attached in c-type cytochromes?</title>
        <authorList>
            <person name="Barker P.D."/>
            <person name="Ferguson S.J."/>
        </authorList>
    </citation>
    <scope>NUCLEOTIDE SEQUENCE</scope>
</reference>
<feature type="signal peptide" evidence="5">
    <location>
        <begin position="1"/>
        <end position="28"/>
    </location>
</feature>
<evidence type="ECO:0000256" key="4">
    <source>
        <dbReference type="PROSITE-ProRule" id="PRU00433"/>
    </source>
</evidence>
<dbReference type="GO" id="GO:0009055">
    <property type="term" value="F:electron transfer activity"/>
    <property type="evidence" value="ECO:0007669"/>
    <property type="project" value="InterPro"/>
</dbReference>
<dbReference type="GO" id="GO:0046872">
    <property type="term" value="F:metal ion binding"/>
    <property type="evidence" value="ECO:0007669"/>
    <property type="project" value="UniProtKB-KW"/>
</dbReference>
<dbReference type="PROSITE" id="PS51007">
    <property type="entry name" value="CYTC"/>
    <property type="match status" value="1"/>
</dbReference>
<proteinExistence type="predicted"/>
<protein>
    <submittedName>
        <fullName evidence="8">C-type cytochrome</fullName>
    </submittedName>
</protein>
<feature type="domain" description="Cytochrome c" evidence="6">
    <location>
        <begin position="24"/>
        <end position="104"/>
    </location>
</feature>
<reference evidence="8" key="5">
    <citation type="journal article" date="2012" name="Protein Cell">
        <title>Continued surprises in the cytochrome c biogenesis story.</title>
        <authorList>
            <person name="Sawyer E.B."/>
            <person name="Barker P.D."/>
        </authorList>
    </citation>
    <scope>NUCLEOTIDE SEQUENCE</scope>
</reference>
<evidence type="ECO:0000313" key="7">
    <source>
        <dbReference type="Proteomes" id="UP000675920"/>
    </source>
</evidence>
<keyword evidence="3 4" id="KW-0408">Iron</keyword>
<keyword evidence="2 4" id="KW-0479">Metal-binding</keyword>
<dbReference type="Gene3D" id="1.10.760.10">
    <property type="entry name" value="Cytochrome c-like domain"/>
    <property type="match status" value="1"/>
</dbReference>
<dbReference type="Proteomes" id="UP000675920">
    <property type="component" value="Unplaced"/>
</dbReference>
<dbReference type="GO" id="GO:0020037">
    <property type="term" value="F:heme binding"/>
    <property type="evidence" value="ECO:0007669"/>
    <property type="project" value="InterPro"/>
</dbReference>
<evidence type="ECO:0000256" key="1">
    <source>
        <dbReference type="ARBA" id="ARBA00022617"/>
    </source>
</evidence>
<dbReference type="SUPFAM" id="SSF46626">
    <property type="entry name" value="Cytochrome c"/>
    <property type="match status" value="1"/>
</dbReference>
<name>A0A8B6X8S0_9BURK</name>
<feature type="chain" id="PRO_5034263859" evidence="5">
    <location>
        <begin position="29"/>
        <end position="154"/>
    </location>
</feature>
<keyword evidence="1 4" id="KW-0349">Heme</keyword>
<reference evidence="8" key="3">
    <citation type="journal article" date="2003" name="Philos. Trans. R. Soc. Lond., B, Biol. Sci.">
        <title>C-type cytochromes: diverse structures and biogenesis systems pose evolutionary problems.</title>
        <authorList>
            <person name="Allen J.W."/>
            <person name="Daltrop O."/>
            <person name="Stevens J.M."/>
            <person name="Ferguson S.J."/>
        </authorList>
    </citation>
    <scope>NUCLEOTIDE SEQUENCE</scope>
</reference>
<reference evidence="8" key="7">
    <citation type="submission" date="2025-08" db="UniProtKB">
        <authorList>
            <consortium name="RefSeq"/>
        </authorList>
    </citation>
    <scope>IDENTIFICATION</scope>
</reference>
<evidence type="ECO:0000313" key="8">
    <source>
        <dbReference type="RefSeq" id="WP_051377922.1"/>
    </source>
</evidence>
<dbReference type="InterPro" id="IPR036909">
    <property type="entry name" value="Cyt_c-like_dom_sf"/>
</dbReference>
<reference evidence="8" key="4">
    <citation type="journal article" date="2008" name="Nat. Rev. Mol. Cell Biol.">
        <title>Cytochrome c: functions beyond respiration.</title>
        <authorList>
            <person name="Ow Y.P."/>
            <person name="Green D.R."/>
            <person name="Hao Z."/>
            <person name="Mak T.W."/>
        </authorList>
    </citation>
    <scope>NUCLEOTIDE SEQUENCE</scope>
</reference>
<evidence type="ECO:0000256" key="2">
    <source>
        <dbReference type="ARBA" id="ARBA00022723"/>
    </source>
</evidence>
<keyword evidence="5" id="KW-0732">Signal</keyword>
<organism evidence="7 8">
    <name type="scientific">Derxia gummosa DSM 723</name>
    <dbReference type="NCBI Taxonomy" id="1121388"/>
    <lineage>
        <taxon>Bacteria</taxon>
        <taxon>Pseudomonadati</taxon>
        <taxon>Pseudomonadota</taxon>
        <taxon>Betaproteobacteria</taxon>
        <taxon>Burkholderiales</taxon>
        <taxon>Alcaligenaceae</taxon>
        <taxon>Derxia</taxon>
    </lineage>
</organism>
<evidence type="ECO:0000256" key="5">
    <source>
        <dbReference type="SAM" id="SignalP"/>
    </source>
</evidence>
<sequence>MGWSSLRVATALLAGLAAPAVAPSAALAGELSPAANYLLRCAGCHGVEGRGATESGIPPFPGLVDPFYRDEQGRTYLLHVPGVVSSSLSAKEIADVLNYIAARWAKAPAGIARFDATEVERRMAEPVADVVTFRRGLVEKYRAAGVDVAPYPWP</sequence>
<dbReference type="OrthoDB" id="9811281at2"/>
<accession>A0A8B6X8S0</accession>
<evidence type="ECO:0000259" key="6">
    <source>
        <dbReference type="PROSITE" id="PS51007"/>
    </source>
</evidence>
<reference evidence="8" key="6">
    <citation type="journal article" date="2019" name="Int. J. Biol. Macromol.">
        <title>Cytochrome c: An extreme multifunctional protein with a key role in cell fate.</title>
        <authorList>
            <person name="Santucci R."/>
            <person name="Sinibaldi F."/>
            <person name="Cozza P."/>
            <person name="Polticelli F."/>
            <person name="Fiorucci L."/>
        </authorList>
    </citation>
    <scope>NUCLEOTIDE SEQUENCE</scope>
</reference>
<dbReference type="InterPro" id="IPR009056">
    <property type="entry name" value="Cyt_c-like_dom"/>
</dbReference>